<dbReference type="Gene3D" id="1.10.357.10">
    <property type="entry name" value="Tetracycline Repressor, domain 2"/>
    <property type="match status" value="1"/>
</dbReference>
<evidence type="ECO:0000313" key="5">
    <source>
        <dbReference type="Proteomes" id="UP001239167"/>
    </source>
</evidence>
<name>A0ABT9Y4J5_9FIRM</name>
<sequence>MVKEKLTKRETKKIQSKKSIIEAATKLFAEKGLSETSIADIMKESKLGLGTFYNYFESKEALLKELLNQMAEDIRTSFAFISQTRETYTEILESVVVQTASVLDKNRFVLPLFIKAADKSALPPESEHETGAAPLFKYIFDGIIKKGQENKEFRDDIPAGIVTEMFHSIFQAASFSSLPIDFCDNVHYKVMVIIDGLKVK</sequence>
<protein>
    <submittedName>
        <fullName evidence="4">AcrR family transcriptional regulator</fullName>
    </submittedName>
</protein>
<dbReference type="Pfam" id="PF00440">
    <property type="entry name" value="TetR_N"/>
    <property type="match status" value="1"/>
</dbReference>
<keyword evidence="5" id="KW-1185">Reference proteome</keyword>
<evidence type="ECO:0000256" key="2">
    <source>
        <dbReference type="PROSITE-ProRule" id="PRU00335"/>
    </source>
</evidence>
<dbReference type="InterPro" id="IPR023772">
    <property type="entry name" value="DNA-bd_HTH_TetR-type_CS"/>
</dbReference>
<comment type="caution">
    <text evidence="4">The sequence shown here is derived from an EMBL/GenBank/DDBJ whole genome shotgun (WGS) entry which is preliminary data.</text>
</comment>
<evidence type="ECO:0000256" key="1">
    <source>
        <dbReference type="ARBA" id="ARBA00023125"/>
    </source>
</evidence>
<dbReference type="EMBL" id="JAUSUE010000001">
    <property type="protein sequence ID" value="MDQ0202425.1"/>
    <property type="molecule type" value="Genomic_DNA"/>
</dbReference>
<proteinExistence type="predicted"/>
<dbReference type="PROSITE" id="PS50977">
    <property type="entry name" value="HTH_TETR_2"/>
    <property type="match status" value="1"/>
</dbReference>
<feature type="domain" description="HTH tetR-type" evidence="3">
    <location>
        <begin position="14"/>
        <end position="74"/>
    </location>
</feature>
<dbReference type="Proteomes" id="UP001239167">
    <property type="component" value="Unassembled WGS sequence"/>
</dbReference>
<organism evidence="4 5">
    <name type="scientific">Pectinatus haikarae</name>
    <dbReference type="NCBI Taxonomy" id="349096"/>
    <lineage>
        <taxon>Bacteria</taxon>
        <taxon>Bacillati</taxon>
        <taxon>Bacillota</taxon>
        <taxon>Negativicutes</taxon>
        <taxon>Selenomonadales</taxon>
        <taxon>Selenomonadaceae</taxon>
        <taxon>Pectinatus</taxon>
    </lineage>
</organism>
<feature type="DNA-binding region" description="H-T-H motif" evidence="2">
    <location>
        <begin position="37"/>
        <end position="56"/>
    </location>
</feature>
<dbReference type="SUPFAM" id="SSF46689">
    <property type="entry name" value="Homeodomain-like"/>
    <property type="match status" value="1"/>
</dbReference>
<evidence type="ECO:0000313" key="4">
    <source>
        <dbReference type="EMBL" id="MDQ0202425.1"/>
    </source>
</evidence>
<dbReference type="PANTHER" id="PTHR43479">
    <property type="entry name" value="ACREF/ENVCD OPERON REPRESSOR-RELATED"/>
    <property type="match status" value="1"/>
</dbReference>
<accession>A0ABT9Y4J5</accession>
<dbReference type="InterPro" id="IPR050624">
    <property type="entry name" value="HTH-type_Tx_Regulator"/>
</dbReference>
<reference evidence="4 5" key="1">
    <citation type="submission" date="2023-07" db="EMBL/GenBank/DDBJ databases">
        <title>Genomic Encyclopedia of Type Strains, Phase IV (KMG-IV): sequencing the most valuable type-strain genomes for metagenomic binning, comparative biology and taxonomic classification.</title>
        <authorList>
            <person name="Goeker M."/>
        </authorList>
    </citation>
    <scope>NUCLEOTIDE SEQUENCE [LARGE SCALE GENOMIC DNA]</scope>
    <source>
        <strain evidence="4 5">DSM 16980</strain>
    </source>
</reference>
<evidence type="ECO:0000259" key="3">
    <source>
        <dbReference type="PROSITE" id="PS50977"/>
    </source>
</evidence>
<dbReference type="PRINTS" id="PR00455">
    <property type="entry name" value="HTHTETR"/>
</dbReference>
<dbReference type="PANTHER" id="PTHR43479:SF11">
    <property type="entry name" value="ACREF_ENVCD OPERON REPRESSOR-RELATED"/>
    <property type="match status" value="1"/>
</dbReference>
<dbReference type="RefSeq" id="WP_231038687.1">
    <property type="nucleotide sequence ID" value="NZ_CP116940.1"/>
</dbReference>
<dbReference type="PROSITE" id="PS01081">
    <property type="entry name" value="HTH_TETR_1"/>
    <property type="match status" value="1"/>
</dbReference>
<dbReference type="InterPro" id="IPR001647">
    <property type="entry name" value="HTH_TetR"/>
</dbReference>
<gene>
    <name evidence="4" type="ORF">J2S01_000110</name>
</gene>
<dbReference type="InterPro" id="IPR009057">
    <property type="entry name" value="Homeodomain-like_sf"/>
</dbReference>
<keyword evidence="1 2" id="KW-0238">DNA-binding</keyword>